<sequence>MAAAEAEAFSIRGFAARMRAVDAAKCWPFGGSEDGDSETPQLPPMDPTPRSRWWADELAALRALPGVCAAGGDFAVGGGMGDGLGKATKRKGSRGSGGAERAKRRRRALQYSLFLKHKGFMDEHEEQGRNRIKRDTRKDKVHNKSTNSNRKVHLQGCNMQMRLPWTSWVVRIAEDGSRVVASWKHGATQQVSADDCRRRLRPTRDMARCGDVAFKMPAAILGPWHHCSVRPAERTSKLQPASRLLQHMLHKGLLRKRKGCTIPTLRELVMRKKLQERQDQMSTHRNSLKKQSVRGMDHERSIKISRPTDYPVNLGCEVVKHVACPPKDDIFGDLPLLESSKVMFHTGVDILPTIIEDSFVENQNGPDAISETEPLELMPIADISKQTSPPFEDSVKKEQSPDKGSTCILLNDAGRNHSSSAEFDGLLNHASVTMAKTSLPEMQLKSTDVPALSSYCNEGAKSGTSNCAHGRFYTNTDCFQEMERPGTSSVAVRTRTEAIKKEDAAIHGVNNASVTMAKTSLPETQLESTHVPALSSCSEAVRTRTEAIKKEDAAVHGVNNASVAMEKTSLPETQLESTHVPALSSCSEAVRTRTEAIKKEDAAIHGVNNASVTMAKTSLPETQLESTHVPALSSCSEAVRTRTEAIKKEDAAIHGVNNASVTMAKTSLPETQLESTHVPALSSCSEAVRTRTEAIKKEDAAIHGVNNASVTMAKTSLPETQLESTHVPALSSYCNDGAKSCPSNHPQGCFYTNTNCFQEMKRPGTSSAAVRIITAAVTEDRDATVHGPNNTSVTMAKTCLPEMQLKSTHVPGLSSYCTDGAKSGSSNHPQDRFYTNTNCFQEMERPATSSAAVRTRTEAVAEDRDAAGHGLNNVSVTMAKTCLPEMQLKSTHGPVLSSYSKDGAKSGSSNHPQGHFYTNTSLFQEMTRPGTSSMSVRTRTEAIEKDRDAAVHGKKSTGISGRPEYHPSGEGNLSSSIMSQRTVNAGINADGMSSCRSMPAQEYAPASVPCKVASNVYHESRKSVDTCTALSMDDQGSWYSKNYSGRSPASISLPFMELPGLEKMEISSYDPRTGENNFMNGRSMNIVRCQQQKQVSGMTSTMQSQNKIGFSDSQAGKKAQDGFVRRDNCHSYQPTMRLMGKTVSLCKDSMEQEVPTTGKWIDKNVIGDRPPSVSCQLPPKKVFPYQDSVIPRTHVHESSDTLPRIPNSTFAEARPIVSDAQNHRLTQTNIVSSAVKDYTWNSGSQFGRQAQVNKEYVISNSRTRHMELSQPPELISIHRNQYLHLGNPASSMYAEEHTFVGSGSAVNRSSPSFPQWSLNTSMQGKYQNPTSLVYEDPRSVRTHQPPCQVPGANLFSASNISFHDYGTKNAESRNSYQRAHPSLPSSAASKFHDYCTKNVDSRYSYQGAHPSLSTSVASKSIWASKSTRDVLNIDGRKGVSLVDERSKRPGCADNVSQQPAKRQLVADKPELTSSMFPCMEKYSFGWSVNDTVGPRMLDFSNKNSRTCHTNIKK</sequence>
<feature type="region of interest" description="Disordered" evidence="1">
    <location>
        <begin position="122"/>
        <end position="148"/>
    </location>
</feature>
<feature type="region of interest" description="Disordered" evidence="1">
    <location>
        <begin position="84"/>
        <end position="105"/>
    </location>
</feature>
<proteinExistence type="predicted"/>
<feature type="region of interest" description="Disordered" evidence="1">
    <location>
        <begin position="892"/>
        <end position="921"/>
    </location>
</feature>
<organism evidence="2">
    <name type="scientific">Aegilops tauschii</name>
    <name type="common">Tausch's goatgrass</name>
    <name type="synonym">Aegilops squarrosa</name>
    <dbReference type="NCBI Taxonomy" id="37682"/>
    <lineage>
        <taxon>Eukaryota</taxon>
        <taxon>Viridiplantae</taxon>
        <taxon>Streptophyta</taxon>
        <taxon>Embryophyta</taxon>
        <taxon>Tracheophyta</taxon>
        <taxon>Spermatophyta</taxon>
        <taxon>Magnoliopsida</taxon>
        <taxon>Liliopsida</taxon>
        <taxon>Poales</taxon>
        <taxon>Poaceae</taxon>
        <taxon>BOP clade</taxon>
        <taxon>Pooideae</taxon>
        <taxon>Triticodae</taxon>
        <taxon>Triticeae</taxon>
        <taxon>Triticinae</taxon>
        <taxon>Aegilops</taxon>
    </lineage>
</organism>
<accession>M8CM23</accession>
<evidence type="ECO:0000313" key="2">
    <source>
        <dbReference type="EnsemblPlants" id="EMT24506"/>
    </source>
</evidence>
<reference evidence="2" key="1">
    <citation type="submission" date="2015-06" db="UniProtKB">
        <authorList>
            <consortium name="EnsemblPlants"/>
        </authorList>
    </citation>
    <scope>IDENTIFICATION</scope>
</reference>
<name>M8CM23_AEGTA</name>
<feature type="region of interest" description="Disordered" evidence="1">
    <location>
        <begin position="947"/>
        <end position="973"/>
    </location>
</feature>
<feature type="region of interest" description="Disordered" evidence="1">
    <location>
        <begin position="276"/>
        <end position="298"/>
    </location>
</feature>
<dbReference type="PANTHER" id="PTHR36892:SF7">
    <property type="entry name" value="HVA22-LIKE PROTEIN F"/>
    <property type="match status" value="1"/>
</dbReference>
<dbReference type="EnsemblPlants" id="EMT24506">
    <property type="protein sequence ID" value="EMT24506"/>
    <property type="gene ID" value="F775_03017"/>
</dbReference>
<protein>
    <submittedName>
        <fullName evidence="2">Uncharacterized protein</fullName>
    </submittedName>
</protein>
<dbReference type="PANTHER" id="PTHR36892">
    <property type="entry name" value="OS01G0201800 PROTEIN"/>
    <property type="match status" value="1"/>
</dbReference>
<evidence type="ECO:0000256" key="1">
    <source>
        <dbReference type="SAM" id="MobiDB-lite"/>
    </source>
</evidence>
<feature type="compositionally biased region" description="Polar residues" evidence="1">
    <location>
        <begin position="906"/>
        <end position="921"/>
    </location>
</feature>
<feature type="compositionally biased region" description="Basic residues" evidence="1">
    <location>
        <begin position="130"/>
        <end position="143"/>
    </location>
</feature>